<sequence>MQVTRRRTAAPSPSSASGPRVGTRRAPTPRPADASGEATASEWRTAPLWGVGSTLQTVGQVNLLHDGRARSVTEAVLWHGGEAQRMRDTFASLNAADREALVTFVESL</sequence>
<reference evidence="2 3" key="1">
    <citation type="submission" date="2017-08" db="EMBL/GenBank/DDBJ databases">
        <title>Infants hospitalized years apart are colonized by the same room-sourced microbial strains.</title>
        <authorList>
            <person name="Brooks B."/>
            <person name="Olm M.R."/>
            <person name="Firek B.A."/>
            <person name="Baker R."/>
            <person name="Thomas B.C."/>
            <person name="Morowitz M.J."/>
            <person name="Banfield J.F."/>
        </authorList>
    </citation>
    <scope>NUCLEOTIDE SEQUENCE [LARGE SCALE GENOMIC DNA]</scope>
    <source>
        <strain evidence="2">S2_003_000_R2_14</strain>
    </source>
</reference>
<dbReference type="PANTHER" id="PTHR30600:SF4">
    <property type="entry name" value="CYTOCHROME C DOMAIN-CONTAINING PROTEIN"/>
    <property type="match status" value="1"/>
</dbReference>
<dbReference type="Proteomes" id="UP000249061">
    <property type="component" value="Unassembled WGS sequence"/>
</dbReference>
<proteinExistence type="predicted"/>
<feature type="region of interest" description="Disordered" evidence="1">
    <location>
        <begin position="1"/>
        <end position="45"/>
    </location>
</feature>
<dbReference type="EMBL" id="QFQP01000009">
    <property type="protein sequence ID" value="PZR13600.1"/>
    <property type="molecule type" value="Genomic_DNA"/>
</dbReference>
<dbReference type="GO" id="GO:0004130">
    <property type="term" value="F:cytochrome-c peroxidase activity"/>
    <property type="evidence" value="ECO:0007669"/>
    <property type="project" value="TreeGrafter"/>
</dbReference>
<accession>A0A2W5TDJ3</accession>
<organism evidence="2 3">
    <name type="scientific">Archangium gephyra</name>
    <dbReference type="NCBI Taxonomy" id="48"/>
    <lineage>
        <taxon>Bacteria</taxon>
        <taxon>Pseudomonadati</taxon>
        <taxon>Myxococcota</taxon>
        <taxon>Myxococcia</taxon>
        <taxon>Myxococcales</taxon>
        <taxon>Cystobacterineae</taxon>
        <taxon>Archangiaceae</taxon>
        <taxon>Archangium</taxon>
    </lineage>
</organism>
<protein>
    <recommendedName>
        <fullName evidence="4">Thiol oxidoreductase</fullName>
    </recommendedName>
</protein>
<comment type="caution">
    <text evidence="2">The sequence shown here is derived from an EMBL/GenBank/DDBJ whole genome shotgun (WGS) entry which is preliminary data.</text>
</comment>
<evidence type="ECO:0000256" key="1">
    <source>
        <dbReference type="SAM" id="MobiDB-lite"/>
    </source>
</evidence>
<evidence type="ECO:0000313" key="3">
    <source>
        <dbReference type="Proteomes" id="UP000249061"/>
    </source>
</evidence>
<gene>
    <name evidence="2" type="ORF">DI536_12695</name>
</gene>
<dbReference type="Gene3D" id="1.10.760.10">
    <property type="entry name" value="Cytochrome c-like domain"/>
    <property type="match status" value="1"/>
</dbReference>
<dbReference type="PANTHER" id="PTHR30600">
    <property type="entry name" value="CYTOCHROME C PEROXIDASE-RELATED"/>
    <property type="match status" value="1"/>
</dbReference>
<evidence type="ECO:0008006" key="4">
    <source>
        <dbReference type="Google" id="ProtNLM"/>
    </source>
</evidence>
<name>A0A2W5TDJ3_9BACT</name>
<feature type="compositionally biased region" description="Low complexity" evidence="1">
    <location>
        <begin position="9"/>
        <end position="20"/>
    </location>
</feature>
<dbReference type="InterPro" id="IPR010538">
    <property type="entry name" value="DHOR"/>
</dbReference>
<dbReference type="GO" id="GO:0009055">
    <property type="term" value="F:electron transfer activity"/>
    <property type="evidence" value="ECO:0007669"/>
    <property type="project" value="InterPro"/>
</dbReference>
<evidence type="ECO:0000313" key="2">
    <source>
        <dbReference type="EMBL" id="PZR13600.1"/>
    </source>
</evidence>
<dbReference type="InterPro" id="IPR051395">
    <property type="entry name" value="Cytochrome_c_Peroxidase/MauG"/>
</dbReference>
<dbReference type="GO" id="GO:0020037">
    <property type="term" value="F:heme binding"/>
    <property type="evidence" value="ECO:0007669"/>
    <property type="project" value="InterPro"/>
</dbReference>
<dbReference type="InterPro" id="IPR036909">
    <property type="entry name" value="Cyt_c-like_dom_sf"/>
</dbReference>
<dbReference type="Pfam" id="PF06537">
    <property type="entry name" value="DHOR"/>
    <property type="match status" value="1"/>
</dbReference>
<dbReference type="AlphaFoldDB" id="A0A2W5TDJ3"/>
<dbReference type="SUPFAM" id="SSF46626">
    <property type="entry name" value="Cytochrome c"/>
    <property type="match status" value="1"/>
</dbReference>